<dbReference type="SMART" id="SM00488">
    <property type="entry name" value="DEXDc2"/>
    <property type="match status" value="1"/>
</dbReference>
<dbReference type="Gene3D" id="3.40.50.300">
    <property type="entry name" value="P-loop containing nucleotide triphosphate hydrolases"/>
    <property type="match status" value="1"/>
</dbReference>
<dbReference type="GO" id="GO:0003677">
    <property type="term" value="F:DNA binding"/>
    <property type="evidence" value="ECO:0007669"/>
    <property type="project" value="InterPro"/>
</dbReference>
<proteinExistence type="predicted"/>
<dbReference type="GO" id="GO:0005524">
    <property type="term" value="F:ATP binding"/>
    <property type="evidence" value="ECO:0007669"/>
    <property type="project" value="UniProtKB-KW"/>
</dbReference>
<dbReference type="PROSITE" id="PS51192">
    <property type="entry name" value="HELICASE_ATP_BIND_1"/>
    <property type="match status" value="1"/>
</dbReference>
<feature type="domain" description="Helicase ATP-binding" evidence="4">
    <location>
        <begin position="272"/>
        <end position="506"/>
    </location>
</feature>
<dbReference type="GO" id="GO:0045004">
    <property type="term" value="P:DNA replication proofreading"/>
    <property type="evidence" value="ECO:0007669"/>
    <property type="project" value="TreeGrafter"/>
</dbReference>
<dbReference type="GO" id="GO:0005829">
    <property type="term" value="C:cytosol"/>
    <property type="evidence" value="ECO:0007669"/>
    <property type="project" value="TreeGrafter"/>
</dbReference>
<dbReference type="PANTHER" id="PTHR30231">
    <property type="entry name" value="DNA POLYMERASE III SUBUNIT EPSILON"/>
    <property type="match status" value="1"/>
</dbReference>
<evidence type="ECO:0000259" key="4">
    <source>
        <dbReference type="PROSITE" id="PS51192"/>
    </source>
</evidence>
<dbReference type="EMBL" id="UINC01013521">
    <property type="protein sequence ID" value="SVA58355.1"/>
    <property type="molecule type" value="Genomic_DNA"/>
</dbReference>
<name>A0A381X0V4_9ZZZZ</name>
<dbReference type="GO" id="GO:0016818">
    <property type="term" value="F:hydrolase activity, acting on acid anhydrides, in phosphorus-containing anhydrides"/>
    <property type="evidence" value="ECO:0007669"/>
    <property type="project" value="InterPro"/>
</dbReference>
<dbReference type="GO" id="GO:0003678">
    <property type="term" value="F:DNA helicase activity"/>
    <property type="evidence" value="ECO:0007669"/>
    <property type="project" value="InterPro"/>
</dbReference>
<dbReference type="InterPro" id="IPR012337">
    <property type="entry name" value="RNaseH-like_sf"/>
</dbReference>
<evidence type="ECO:0000256" key="3">
    <source>
        <dbReference type="ARBA" id="ARBA00022840"/>
    </source>
</evidence>
<dbReference type="GO" id="GO:0008408">
    <property type="term" value="F:3'-5' exonuclease activity"/>
    <property type="evidence" value="ECO:0007669"/>
    <property type="project" value="TreeGrafter"/>
</dbReference>
<feature type="non-terminal residue" evidence="6">
    <location>
        <position position="637"/>
    </location>
</feature>
<dbReference type="InterPro" id="IPR013520">
    <property type="entry name" value="Ribonucl_H"/>
</dbReference>
<dbReference type="NCBIfam" id="TIGR00573">
    <property type="entry name" value="dnaq"/>
    <property type="match status" value="1"/>
</dbReference>
<evidence type="ECO:0000259" key="5">
    <source>
        <dbReference type="PROSITE" id="PS51193"/>
    </source>
</evidence>
<keyword evidence="1" id="KW-0547">Nucleotide-binding</keyword>
<dbReference type="InterPro" id="IPR006054">
    <property type="entry name" value="DnaQ"/>
</dbReference>
<gene>
    <name evidence="6" type="ORF">METZ01_LOCUS111209</name>
</gene>
<dbReference type="SMART" id="SM00487">
    <property type="entry name" value="DEXDc"/>
    <property type="match status" value="1"/>
</dbReference>
<dbReference type="InterPro" id="IPR011545">
    <property type="entry name" value="DEAD/DEAH_box_helicase_dom"/>
</dbReference>
<dbReference type="SUPFAM" id="SSF53098">
    <property type="entry name" value="Ribonuclease H-like"/>
    <property type="match status" value="1"/>
</dbReference>
<feature type="non-terminal residue" evidence="6">
    <location>
        <position position="1"/>
    </location>
</feature>
<feature type="domain" description="Helicase ATP-binding" evidence="5">
    <location>
        <begin position="250"/>
        <end position="539"/>
    </location>
</feature>
<evidence type="ECO:0000313" key="6">
    <source>
        <dbReference type="EMBL" id="SVA58355.1"/>
    </source>
</evidence>
<organism evidence="6">
    <name type="scientific">marine metagenome</name>
    <dbReference type="NCBI Taxonomy" id="408172"/>
    <lineage>
        <taxon>unclassified sequences</taxon>
        <taxon>metagenomes</taxon>
        <taxon>ecological metagenomes</taxon>
    </lineage>
</organism>
<keyword evidence="3" id="KW-0067">ATP-binding</keyword>
<protein>
    <submittedName>
        <fullName evidence="6">Uncharacterized protein</fullName>
    </submittedName>
</protein>
<dbReference type="SUPFAM" id="SSF52540">
    <property type="entry name" value="P-loop containing nucleoside triphosphate hydrolases"/>
    <property type="match status" value="1"/>
</dbReference>
<evidence type="ECO:0000256" key="1">
    <source>
        <dbReference type="ARBA" id="ARBA00022741"/>
    </source>
</evidence>
<dbReference type="InterPro" id="IPR014013">
    <property type="entry name" value="Helic_SF1/SF2_ATP-bd_DinG/Rad3"/>
</dbReference>
<reference evidence="6" key="1">
    <citation type="submission" date="2018-05" db="EMBL/GenBank/DDBJ databases">
        <authorList>
            <person name="Lanie J.A."/>
            <person name="Ng W.-L."/>
            <person name="Kazmierczak K.M."/>
            <person name="Andrzejewski T.M."/>
            <person name="Davidsen T.M."/>
            <person name="Wayne K.J."/>
            <person name="Tettelin H."/>
            <person name="Glass J.I."/>
            <person name="Rusch D."/>
            <person name="Podicherti R."/>
            <person name="Tsui H.-C.T."/>
            <person name="Winkler M.E."/>
        </authorList>
    </citation>
    <scope>NUCLEOTIDE SEQUENCE</scope>
</reference>
<dbReference type="InterPro" id="IPR006554">
    <property type="entry name" value="Helicase-like_DEXD_c2"/>
</dbReference>
<dbReference type="Gene3D" id="3.30.420.10">
    <property type="entry name" value="Ribonuclease H-like superfamily/Ribonuclease H"/>
    <property type="match status" value="1"/>
</dbReference>
<evidence type="ECO:0000256" key="2">
    <source>
        <dbReference type="ARBA" id="ARBA00022801"/>
    </source>
</evidence>
<dbReference type="AlphaFoldDB" id="A0A381X0V4"/>
<dbReference type="SMART" id="SM00479">
    <property type="entry name" value="EXOIII"/>
    <property type="match status" value="1"/>
</dbReference>
<accession>A0A381X0V4</accession>
<dbReference type="FunFam" id="3.30.420.10:FF:000045">
    <property type="entry name" value="3'-5' exonuclease DinG"/>
    <property type="match status" value="1"/>
</dbReference>
<dbReference type="GO" id="GO:0003887">
    <property type="term" value="F:DNA-directed DNA polymerase activity"/>
    <property type="evidence" value="ECO:0007669"/>
    <property type="project" value="InterPro"/>
</dbReference>
<dbReference type="InterPro" id="IPR014001">
    <property type="entry name" value="Helicase_ATP-bd"/>
</dbReference>
<dbReference type="InterPro" id="IPR036397">
    <property type="entry name" value="RNaseH_sf"/>
</dbReference>
<dbReference type="PANTHER" id="PTHR30231:SF41">
    <property type="entry name" value="DNA POLYMERASE III SUBUNIT EPSILON"/>
    <property type="match status" value="1"/>
</dbReference>
<keyword evidence="2" id="KW-0378">Hydrolase</keyword>
<sequence length="637" mass="71974">VLDSRIPILEETFVSLDLETTGLDPNVDQIIEIGAVKFCGHEILGTFETYIDPHMLIPKFIERLTGINQNMLENAPVFLDVISDLTNFLGEYPIIAHNVAFDIRFLSTKGLRLTNKTYDTWDLASVFLPRAMDYSLPILSKKLGIDPGKSHRALDDAQTTRQLFLELIQHASKLDGATIHRIISLSRKSGWNIGDLIQSLEPSGSGSNIYADFQSLEEKLKKGNARSSNKKTQELLDEQDMRSLVSSSGLMAQSFPGFEYRPQQESMVLAVTKALNEGRHLIVEGATGVGKSIAYLLPSMLYAAKNDVKVVVSTNTINLQEQLLEKDIPKLKLILECSGLIDRDQIRAVSLKGRGNYLCARRWESLSSSDQLSVDEARLLSKCLVWMQTTETGDRSEINLTRKDRSLWFRLSAGERGKCPGLKEGDCFLRLSRQRSESADIIVVNHALLLSDLAHGGGLIPTYDHLVIDEAHHIEDEATRQLGLQVSQEWGRENLDSLERSLTSLLRLQSGPVFSDAQREYIRDVDTKIKADIPKMLRSWDDTWSLIFELMASYESEFNFGLQLRITQSVRNQPKWDQLEISWDNCSINLDQTQMRIERLIQYLEDLDFGKGMGLDLIISDLDNLLDGIIEIRNRMN</sequence>
<dbReference type="Pfam" id="PF00270">
    <property type="entry name" value="DEAD"/>
    <property type="match status" value="1"/>
</dbReference>
<dbReference type="InterPro" id="IPR027417">
    <property type="entry name" value="P-loop_NTPase"/>
</dbReference>
<dbReference type="Pfam" id="PF00929">
    <property type="entry name" value="RNase_T"/>
    <property type="match status" value="1"/>
</dbReference>
<dbReference type="CDD" id="cd06127">
    <property type="entry name" value="DEDDh"/>
    <property type="match status" value="1"/>
</dbReference>
<dbReference type="PROSITE" id="PS51193">
    <property type="entry name" value="HELICASE_ATP_BIND_2"/>
    <property type="match status" value="1"/>
</dbReference>